<sequence>MTTVGEMSDLLAWGTASAYAIALVAFAIDLSGRLGVRSVAREKALAAATPASGASTVATDVVDPAVRDTTSAGAVSEATARRAASLTSPWKAWSVSKPLAIAVSVSWMGLALHLAAIVTRGFAAGRAPWANLYEFILVGAFFAMAVFLVVQTRWEIRFLGTIVSGLATLAIVVALNAFHVEAAGVQPALQSYWLVIHVGIAVLATGIFTVAFAASVTQLLRDSRDEGSPMLASRRWSWLDQVPTAAQLELLSFRINAVGFVLWTFTLVSGSVWAEDAWGRYWGWDPKEVWSFVIWVVYAAYLHARTTRGWSGRRAAWFVVVGYACVLFNFTGVNMLFSGKHSYSGV</sequence>
<evidence type="ECO:0000259" key="7">
    <source>
        <dbReference type="Pfam" id="PF01578"/>
    </source>
</evidence>
<dbReference type="InterPro" id="IPR002541">
    <property type="entry name" value="Cyt_c_assembly"/>
</dbReference>
<dbReference type="Pfam" id="PF01578">
    <property type="entry name" value="Cytochrom_C_asm"/>
    <property type="match status" value="1"/>
</dbReference>
<feature type="transmembrane region" description="Helical" evidence="6">
    <location>
        <begin position="255"/>
        <end position="274"/>
    </location>
</feature>
<dbReference type="Proteomes" id="UP000642107">
    <property type="component" value="Unassembled WGS sequence"/>
</dbReference>
<evidence type="ECO:0000256" key="2">
    <source>
        <dbReference type="ARBA" id="ARBA00022692"/>
    </source>
</evidence>
<dbReference type="EMBL" id="JACZDF010000002">
    <property type="protein sequence ID" value="MBD9698669.1"/>
    <property type="molecule type" value="Genomic_DNA"/>
</dbReference>
<feature type="transmembrane region" description="Helical" evidence="6">
    <location>
        <begin position="192"/>
        <end position="214"/>
    </location>
</feature>
<protein>
    <submittedName>
        <fullName evidence="8">C-type cytochrome biogenesis protein CcsB</fullName>
    </submittedName>
</protein>
<dbReference type="PANTHER" id="PTHR30071:SF1">
    <property type="entry name" value="CYTOCHROME B_B6 PROTEIN-RELATED"/>
    <property type="match status" value="1"/>
</dbReference>
<keyword evidence="4 6" id="KW-1133">Transmembrane helix</keyword>
<evidence type="ECO:0000256" key="3">
    <source>
        <dbReference type="ARBA" id="ARBA00022748"/>
    </source>
</evidence>
<accession>A0ABR9DP14</accession>
<evidence type="ECO:0000313" key="9">
    <source>
        <dbReference type="Proteomes" id="UP000642107"/>
    </source>
</evidence>
<evidence type="ECO:0000313" key="8">
    <source>
        <dbReference type="EMBL" id="MBD9698669.1"/>
    </source>
</evidence>
<dbReference type="InterPro" id="IPR017562">
    <property type="entry name" value="Cyt_c_biogenesis_CcsA"/>
</dbReference>
<evidence type="ECO:0000256" key="5">
    <source>
        <dbReference type="ARBA" id="ARBA00023136"/>
    </source>
</evidence>
<dbReference type="NCBIfam" id="TIGR03144">
    <property type="entry name" value="cytochr_II_ccsB"/>
    <property type="match status" value="1"/>
</dbReference>
<evidence type="ECO:0000256" key="6">
    <source>
        <dbReference type="SAM" id="Phobius"/>
    </source>
</evidence>
<feature type="transmembrane region" description="Helical" evidence="6">
    <location>
        <begin position="316"/>
        <end position="337"/>
    </location>
</feature>
<keyword evidence="3" id="KW-0201">Cytochrome c-type biogenesis</keyword>
<gene>
    <name evidence="8" type="primary">ccsB</name>
    <name evidence="8" type="ORF">IGS67_04050</name>
</gene>
<dbReference type="PANTHER" id="PTHR30071">
    <property type="entry name" value="HEME EXPORTER PROTEIN C"/>
    <property type="match status" value="1"/>
</dbReference>
<evidence type="ECO:0000256" key="4">
    <source>
        <dbReference type="ARBA" id="ARBA00022989"/>
    </source>
</evidence>
<evidence type="ECO:0000256" key="1">
    <source>
        <dbReference type="ARBA" id="ARBA00004141"/>
    </source>
</evidence>
<keyword evidence="2 6" id="KW-0812">Transmembrane</keyword>
<keyword evidence="9" id="KW-1185">Reference proteome</keyword>
<dbReference type="RefSeq" id="WP_192278164.1">
    <property type="nucleotide sequence ID" value="NZ_JACZDF010000002.1"/>
</dbReference>
<proteinExistence type="predicted"/>
<feature type="domain" description="Cytochrome c assembly protein" evidence="7">
    <location>
        <begin position="129"/>
        <end position="339"/>
    </location>
</feature>
<name>A0ABR9DP14_9MICO</name>
<feature type="transmembrane region" description="Helical" evidence="6">
    <location>
        <begin position="130"/>
        <end position="150"/>
    </location>
</feature>
<keyword evidence="5 6" id="KW-0472">Membrane</keyword>
<comment type="caution">
    <text evidence="8">The sequence shown here is derived from an EMBL/GenBank/DDBJ whole genome shotgun (WGS) entry which is preliminary data.</text>
</comment>
<feature type="transmembrane region" description="Helical" evidence="6">
    <location>
        <begin position="289"/>
        <end position="304"/>
    </location>
</feature>
<dbReference type="InterPro" id="IPR045062">
    <property type="entry name" value="Cyt_c_biogenesis_CcsA/CcmC"/>
</dbReference>
<feature type="transmembrane region" description="Helical" evidence="6">
    <location>
        <begin position="12"/>
        <end position="31"/>
    </location>
</feature>
<feature type="transmembrane region" description="Helical" evidence="6">
    <location>
        <begin position="157"/>
        <end position="180"/>
    </location>
</feature>
<comment type="subcellular location">
    <subcellularLocation>
        <location evidence="1">Membrane</location>
        <topology evidence="1">Multi-pass membrane protein</topology>
    </subcellularLocation>
</comment>
<organism evidence="8 9">
    <name type="scientific">Flavimobilis rhizosphaerae</name>
    <dbReference type="NCBI Taxonomy" id="2775421"/>
    <lineage>
        <taxon>Bacteria</taxon>
        <taxon>Bacillati</taxon>
        <taxon>Actinomycetota</taxon>
        <taxon>Actinomycetes</taxon>
        <taxon>Micrococcales</taxon>
        <taxon>Jonesiaceae</taxon>
        <taxon>Flavimobilis</taxon>
    </lineage>
</organism>
<reference evidence="8 9" key="1">
    <citation type="submission" date="2020-09" db="EMBL/GenBank/DDBJ databases">
        <title>Flavimobilis rhizosphaerae sp. nov., isolated from rhizosphere soil of Spartina alterniflora.</title>
        <authorList>
            <person name="Hanqin C."/>
        </authorList>
    </citation>
    <scope>NUCLEOTIDE SEQUENCE [LARGE SCALE GENOMIC DNA]</scope>
    <source>
        <strain evidence="8 9">GY 10621</strain>
    </source>
</reference>
<feature type="transmembrane region" description="Helical" evidence="6">
    <location>
        <begin position="99"/>
        <end position="118"/>
    </location>
</feature>